<comment type="caution">
    <text evidence="7">Lacks conserved residue(s) required for the propagation of feature annotation.</text>
</comment>
<comment type="pathway">
    <text evidence="1 7">Metabolic intermediate biosynthesis; chorismate biosynthesis; chorismate from D-erythrose 4-phosphate and phosphoenolpyruvate: step 6/7.</text>
</comment>
<feature type="binding site" evidence="7">
    <location>
        <position position="164"/>
    </location>
    <ligand>
        <name>phosphoenolpyruvate</name>
        <dbReference type="ChEBI" id="CHEBI:58702"/>
    </ligand>
</feature>
<evidence type="ECO:0000313" key="9">
    <source>
        <dbReference type="EMBL" id="MBG9985769.1"/>
    </source>
</evidence>
<dbReference type="PANTHER" id="PTHR21090">
    <property type="entry name" value="AROM/DEHYDROQUINATE SYNTHASE"/>
    <property type="match status" value="1"/>
</dbReference>
<feature type="binding site" evidence="7">
    <location>
        <position position="121"/>
    </location>
    <ligand>
        <name>phosphoenolpyruvate</name>
        <dbReference type="ChEBI" id="CHEBI:58702"/>
    </ligand>
</feature>
<sequence>MDIQINNHPLNGNLAAISSKSDAHRAIWLAALADQRTTLQLGQLSQDIEASLSCIEALGCQVIHQNNNQTYQIQPRVNPLKGPFLVGESGTTLRFLLPILASQITSKQEIEIVRQGSLITRTNLPYRQLFQAHGLSWREEDLSIWISGQLTAGHYHLTGDVSSQFVSGLLLALGNLKQASKLTLTSPLESAAYVEMTRHSMQLFGQTVDYHPLSRTYQIPGGGYQACHYIVEGDWSNALFFLVGGAQINNLSTRSLQADRQALTYLHELGHQIPSDFALENQNPAHIISGSDLNTKSGGLRLTFKPNPTNQNKELTIDARQLPDAIPILSLAAARQARPTRILNGQRLRLKESDRIESTLALLRALSVEVETEAQGFLIRGGSSLQGGAINSYQDHRIAMTAAIAGSLAQGPVTIHDAECVAKSYPHFFQDFKKLGGIYHVL</sequence>
<dbReference type="PANTHER" id="PTHR21090:SF5">
    <property type="entry name" value="PENTAFUNCTIONAL AROM POLYPEPTIDE"/>
    <property type="match status" value="1"/>
</dbReference>
<dbReference type="InterPro" id="IPR036968">
    <property type="entry name" value="Enolpyruvate_Tfrase_sf"/>
</dbReference>
<dbReference type="Gene3D" id="3.65.10.10">
    <property type="entry name" value="Enolpyruvate transferase domain"/>
    <property type="match status" value="2"/>
</dbReference>
<feature type="binding site" evidence="7">
    <location>
        <position position="90"/>
    </location>
    <ligand>
        <name>phosphoenolpyruvate</name>
        <dbReference type="ChEBI" id="CHEBI:58702"/>
    </ligand>
</feature>
<name>A0ABS0LNQ9_9LACT</name>
<evidence type="ECO:0000313" key="10">
    <source>
        <dbReference type="Proteomes" id="UP000721415"/>
    </source>
</evidence>
<evidence type="ECO:0000256" key="4">
    <source>
        <dbReference type="ARBA" id="ARBA00022679"/>
    </source>
</evidence>
<comment type="caution">
    <text evidence="9">The sequence shown here is derived from an EMBL/GenBank/DDBJ whole genome shotgun (WGS) entry which is preliminary data.</text>
</comment>
<feature type="binding site" evidence="7">
    <location>
        <position position="190"/>
    </location>
    <ligand>
        <name>3-phosphoshikimate</name>
        <dbReference type="ChEBI" id="CHEBI:145989"/>
    </ligand>
</feature>
<feature type="binding site" evidence="7">
    <location>
        <position position="163"/>
    </location>
    <ligand>
        <name>3-phosphoshikimate</name>
        <dbReference type="ChEBI" id="CHEBI:145989"/>
    </ligand>
</feature>
<organism evidence="9 10">
    <name type="scientific">Facklamia lactis</name>
    <dbReference type="NCBI Taxonomy" id="2749967"/>
    <lineage>
        <taxon>Bacteria</taxon>
        <taxon>Bacillati</taxon>
        <taxon>Bacillota</taxon>
        <taxon>Bacilli</taxon>
        <taxon>Lactobacillales</taxon>
        <taxon>Aerococcaceae</taxon>
        <taxon>Facklamia</taxon>
    </lineage>
</organism>
<feature type="binding site" evidence="7">
    <location>
        <position position="355"/>
    </location>
    <ligand>
        <name>phosphoenolpyruvate</name>
        <dbReference type="ChEBI" id="CHEBI:58702"/>
    </ligand>
</feature>
<accession>A0ABS0LNQ9</accession>
<feature type="binding site" evidence="7">
    <location>
        <position position="21"/>
    </location>
    <ligand>
        <name>3-phosphoshikimate</name>
        <dbReference type="ChEBI" id="CHEBI:145989"/>
    </ligand>
</feature>
<dbReference type="RefSeq" id="WP_197114373.1">
    <property type="nucleotide sequence ID" value="NZ_JACBXQ010000001.1"/>
</dbReference>
<feature type="binding site" evidence="7">
    <location>
        <position position="324"/>
    </location>
    <ligand>
        <name>3-phosphoshikimate</name>
        <dbReference type="ChEBI" id="CHEBI:145989"/>
    </ligand>
</feature>
<evidence type="ECO:0000256" key="5">
    <source>
        <dbReference type="ARBA" id="ARBA00023141"/>
    </source>
</evidence>
<evidence type="ECO:0000256" key="2">
    <source>
        <dbReference type="ARBA" id="ARBA00009948"/>
    </source>
</evidence>
<keyword evidence="4 7" id="KW-0808">Transferase</keyword>
<dbReference type="EC" id="2.5.1.19" evidence="7"/>
<evidence type="ECO:0000256" key="1">
    <source>
        <dbReference type="ARBA" id="ARBA00004811"/>
    </source>
</evidence>
<keyword evidence="5 7" id="KW-0057">Aromatic amino acid biosynthesis</keyword>
<dbReference type="PIRSF" id="PIRSF000505">
    <property type="entry name" value="EPSPS"/>
    <property type="match status" value="1"/>
</dbReference>
<dbReference type="HAMAP" id="MF_00210">
    <property type="entry name" value="EPSP_synth"/>
    <property type="match status" value="1"/>
</dbReference>
<feature type="binding site" evidence="7">
    <location>
        <position position="25"/>
    </location>
    <ligand>
        <name>3-phosphoshikimate</name>
        <dbReference type="ChEBI" id="CHEBI:145989"/>
    </ligand>
</feature>
<proteinExistence type="inferred from homology"/>
<dbReference type="SUPFAM" id="SSF55205">
    <property type="entry name" value="EPT/RTPC-like"/>
    <property type="match status" value="1"/>
</dbReference>
<comment type="function">
    <text evidence="7">Catalyzes the transfer of the enolpyruvyl moiety of phosphoenolpyruvate (PEP) to the 5-hydroxyl of shikimate-3-phosphate (S3P) to produce enolpyruvyl shikimate-3-phosphate and inorganic phosphate.</text>
</comment>
<keyword evidence="3 7" id="KW-0028">Amino-acid biosynthesis</keyword>
<keyword evidence="7" id="KW-0963">Cytoplasm</keyword>
<feature type="binding site" evidence="7">
    <location>
        <position position="351"/>
    </location>
    <ligand>
        <name>3-phosphoshikimate</name>
        <dbReference type="ChEBI" id="CHEBI:145989"/>
    </ligand>
</feature>
<comment type="catalytic activity">
    <reaction evidence="6">
        <text>3-phosphoshikimate + phosphoenolpyruvate = 5-O-(1-carboxyvinyl)-3-phosphoshikimate + phosphate</text>
        <dbReference type="Rhea" id="RHEA:21256"/>
        <dbReference type="ChEBI" id="CHEBI:43474"/>
        <dbReference type="ChEBI" id="CHEBI:57701"/>
        <dbReference type="ChEBI" id="CHEBI:58702"/>
        <dbReference type="ChEBI" id="CHEBI:145989"/>
        <dbReference type="EC" id="2.5.1.19"/>
    </reaction>
    <physiologicalReaction direction="left-to-right" evidence="6">
        <dbReference type="Rhea" id="RHEA:21257"/>
    </physiologicalReaction>
</comment>
<dbReference type="InterPro" id="IPR006264">
    <property type="entry name" value="EPSP_synthase"/>
</dbReference>
<gene>
    <name evidence="7" type="primary">aroA</name>
    <name evidence="9" type="ORF">HZY91_02545</name>
</gene>
<feature type="binding site" evidence="7">
    <location>
        <position position="20"/>
    </location>
    <ligand>
        <name>phosphoenolpyruvate</name>
        <dbReference type="ChEBI" id="CHEBI:58702"/>
    </ligand>
</feature>
<feature type="active site" description="Proton acceptor" evidence="7">
    <location>
        <position position="324"/>
    </location>
</feature>
<feature type="binding site" evidence="7">
    <location>
        <position position="164"/>
    </location>
    <ligand>
        <name>3-phosphoshikimate</name>
        <dbReference type="ChEBI" id="CHEBI:145989"/>
    </ligand>
</feature>
<evidence type="ECO:0000256" key="6">
    <source>
        <dbReference type="ARBA" id="ARBA00044633"/>
    </source>
</evidence>
<dbReference type="InterPro" id="IPR013792">
    <property type="entry name" value="RNA3'P_cycl/enolpyr_Trfase_a/b"/>
</dbReference>
<evidence type="ECO:0000256" key="3">
    <source>
        <dbReference type="ARBA" id="ARBA00022605"/>
    </source>
</evidence>
<feature type="domain" description="Enolpyruvate transferase" evidence="8">
    <location>
        <begin position="8"/>
        <end position="431"/>
    </location>
</feature>
<dbReference type="EMBL" id="JACBXQ010000001">
    <property type="protein sequence ID" value="MBG9985769.1"/>
    <property type="molecule type" value="Genomic_DNA"/>
</dbReference>
<protein>
    <recommendedName>
        <fullName evidence="7">3-phosphoshikimate 1-carboxyvinyltransferase</fullName>
        <ecNumber evidence="7">2.5.1.19</ecNumber>
    </recommendedName>
    <alternativeName>
        <fullName evidence="7">5-enolpyruvylshikimate-3-phosphate synthase</fullName>
        <shortName evidence="7">EPSP synthase</shortName>
        <shortName evidence="7">EPSPS</shortName>
    </alternativeName>
</protein>
<evidence type="ECO:0000259" key="8">
    <source>
        <dbReference type="Pfam" id="PF00275"/>
    </source>
</evidence>
<comment type="similarity">
    <text evidence="2 7">Belongs to the EPSP synthase family.</text>
</comment>
<feature type="binding site" evidence="7">
    <location>
        <position position="397"/>
    </location>
    <ligand>
        <name>phosphoenolpyruvate</name>
        <dbReference type="ChEBI" id="CHEBI:58702"/>
    </ligand>
</feature>
<feature type="binding site" evidence="7">
    <location>
        <position position="162"/>
    </location>
    <ligand>
        <name>3-phosphoshikimate</name>
        <dbReference type="ChEBI" id="CHEBI:145989"/>
    </ligand>
</feature>
<feature type="binding site" evidence="7">
    <location>
        <position position="20"/>
    </location>
    <ligand>
        <name>3-phosphoshikimate</name>
        <dbReference type="ChEBI" id="CHEBI:145989"/>
    </ligand>
</feature>
<comment type="subcellular location">
    <subcellularLocation>
        <location evidence="7">Cytoplasm</location>
    </subcellularLocation>
</comment>
<dbReference type="InterPro" id="IPR001986">
    <property type="entry name" value="Enolpyruvate_Tfrase_dom"/>
</dbReference>
<feature type="binding site" evidence="7">
    <location>
        <position position="423"/>
    </location>
    <ligand>
        <name>phosphoenolpyruvate</name>
        <dbReference type="ChEBI" id="CHEBI:58702"/>
    </ligand>
</feature>
<comment type="subunit">
    <text evidence="7">Monomer.</text>
</comment>
<evidence type="ECO:0000256" key="7">
    <source>
        <dbReference type="HAMAP-Rule" id="MF_00210"/>
    </source>
</evidence>
<dbReference type="Proteomes" id="UP000721415">
    <property type="component" value="Unassembled WGS sequence"/>
</dbReference>
<reference evidence="9 10" key="1">
    <citation type="submission" date="2020-07" db="EMBL/GenBank/DDBJ databases">
        <title>Facklamia lactis sp. nov., isolated from raw milk.</title>
        <authorList>
            <person name="Doll E.V."/>
            <person name="Huptas C."/>
            <person name="Staib L."/>
            <person name="Wenning M."/>
            <person name="Scherer S."/>
        </authorList>
    </citation>
    <scope>NUCLEOTIDE SEQUENCE [LARGE SCALE GENOMIC DNA]</scope>
    <source>
        <strain evidence="9 10">DSM 111018</strain>
    </source>
</reference>
<keyword evidence="10" id="KW-1185">Reference proteome</keyword>
<dbReference type="Pfam" id="PF00275">
    <property type="entry name" value="EPSP_synthase"/>
    <property type="match status" value="1"/>
</dbReference>